<dbReference type="OMA" id="YLTICKG"/>
<evidence type="ECO:0000256" key="4">
    <source>
        <dbReference type="ARBA" id="ARBA00023125"/>
    </source>
</evidence>
<proteinExistence type="predicted"/>
<keyword evidence="6" id="KW-0539">Nucleus</keyword>
<accession>A0A7N1A0I3</accession>
<dbReference type="SMART" id="SM01019">
    <property type="entry name" value="B3"/>
    <property type="match status" value="1"/>
</dbReference>
<reference evidence="8" key="1">
    <citation type="submission" date="2021-01" db="UniProtKB">
        <authorList>
            <consortium name="EnsemblPlants"/>
        </authorList>
    </citation>
    <scope>IDENTIFICATION</scope>
</reference>
<dbReference type="GO" id="GO:0003677">
    <property type="term" value="F:DNA binding"/>
    <property type="evidence" value="ECO:0007669"/>
    <property type="project" value="UniProtKB-KW"/>
</dbReference>
<organism evidence="8 9">
    <name type="scientific">Kalanchoe fedtschenkoi</name>
    <name type="common">Lavender scallops</name>
    <name type="synonym">South American air plant</name>
    <dbReference type="NCBI Taxonomy" id="63787"/>
    <lineage>
        <taxon>Eukaryota</taxon>
        <taxon>Viridiplantae</taxon>
        <taxon>Streptophyta</taxon>
        <taxon>Embryophyta</taxon>
        <taxon>Tracheophyta</taxon>
        <taxon>Spermatophyta</taxon>
        <taxon>Magnoliopsida</taxon>
        <taxon>eudicotyledons</taxon>
        <taxon>Gunneridae</taxon>
        <taxon>Pentapetalae</taxon>
        <taxon>Saxifragales</taxon>
        <taxon>Crassulaceae</taxon>
        <taxon>Kalanchoe</taxon>
    </lineage>
</organism>
<dbReference type="PROSITE" id="PS50863">
    <property type="entry name" value="B3"/>
    <property type="match status" value="1"/>
</dbReference>
<feature type="domain" description="TF-B3" evidence="7">
    <location>
        <begin position="9"/>
        <end position="99"/>
    </location>
</feature>
<dbReference type="InterPro" id="IPR003340">
    <property type="entry name" value="B3_DNA-bd"/>
</dbReference>
<dbReference type="SUPFAM" id="SSF101936">
    <property type="entry name" value="DNA-binding pseudobarrel domain"/>
    <property type="match status" value="1"/>
</dbReference>
<sequence>MVDTKAPEKPHLLQPVLPGHTKDFLIPTAFFKYLNGRKCEQALLRSSRGGEPWPVKINGRRILEGWEEFAAHHHLHVGDFVVFRYEGDLVFDVTVFGPNSCEKEY</sequence>
<dbReference type="CDD" id="cd10017">
    <property type="entry name" value="B3_DNA"/>
    <property type="match status" value="1"/>
</dbReference>
<evidence type="ECO:0000259" key="7">
    <source>
        <dbReference type="PROSITE" id="PS50863"/>
    </source>
</evidence>
<evidence type="ECO:0000256" key="6">
    <source>
        <dbReference type="ARBA" id="ARBA00023242"/>
    </source>
</evidence>
<evidence type="ECO:0000313" key="8">
    <source>
        <dbReference type="EnsemblPlants" id="Kaladp0058s0013.1.v1.1"/>
    </source>
</evidence>
<evidence type="ECO:0000256" key="1">
    <source>
        <dbReference type="ARBA" id="ARBA00004123"/>
    </source>
</evidence>
<keyword evidence="3" id="KW-0805">Transcription regulation</keyword>
<dbReference type="Pfam" id="PF02362">
    <property type="entry name" value="B3"/>
    <property type="match status" value="1"/>
</dbReference>
<keyword evidence="2" id="KW-0677">Repeat</keyword>
<dbReference type="PANTHER" id="PTHR31674:SF62">
    <property type="entry name" value="B3 DOMAIN-CONTAINING PROTEIN REM14-RELATED"/>
    <property type="match status" value="1"/>
</dbReference>
<dbReference type="Gene3D" id="2.40.330.10">
    <property type="entry name" value="DNA-binding pseudobarrel domain"/>
    <property type="match status" value="1"/>
</dbReference>
<keyword evidence="5" id="KW-0804">Transcription</keyword>
<comment type="subcellular location">
    <subcellularLocation>
        <location evidence="1">Nucleus</location>
    </subcellularLocation>
</comment>
<evidence type="ECO:0000313" key="9">
    <source>
        <dbReference type="Proteomes" id="UP000594263"/>
    </source>
</evidence>
<protein>
    <recommendedName>
        <fullName evidence="7">TF-B3 domain-containing protein</fullName>
    </recommendedName>
</protein>
<dbReference type="InterPro" id="IPR039218">
    <property type="entry name" value="REM_fam"/>
</dbReference>
<dbReference type="GO" id="GO:0005634">
    <property type="term" value="C:nucleus"/>
    <property type="evidence" value="ECO:0007669"/>
    <property type="project" value="UniProtKB-SubCell"/>
</dbReference>
<name>A0A7N1A0I3_KALFE</name>
<dbReference type="Proteomes" id="UP000594263">
    <property type="component" value="Unplaced"/>
</dbReference>
<dbReference type="InterPro" id="IPR015300">
    <property type="entry name" value="DNA-bd_pseudobarrel_sf"/>
</dbReference>
<evidence type="ECO:0000256" key="3">
    <source>
        <dbReference type="ARBA" id="ARBA00023015"/>
    </source>
</evidence>
<dbReference type="Gramene" id="Kaladp0058s0013.1.v1.1">
    <property type="protein sequence ID" value="Kaladp0058s0013.1.v1.1"/>
    <property type="gene ID" value="Kaladp0058s0013.v1.1"/>
</dbReference>
<keyword evidence="4" id="KW-0238">DNA-binding</keyword>
<keyword evidence="9" id="KW-1185">Reference proteome</keyword>
<dbReference type="PANTHER" id="PTHR31674">
    <property type="entry name" value="B3 DOMAIN-CONTAINING PROTEIN REM-LIKE 3-RELATED"/>
    <property type="match status" value="1"/>
</dbReference>
<evidence type="ECO:0000256" key="2">
    <source>
        <dbReference type="ARBA" id="ARBA00022737"/>
    </source>
</evidence>
<evidence type="ECO:0000256" key="5">
    <source>
        <dbReference type="ARBA" id="ARBA00023163"/>
    </source>
</evidence>
<dbReference type="EnsemblPlants" id="Kaladp0058s0013.1.v1.1">
    <property type="protein sequence ID" value="Kaladp0058s0013.1.v1.1"/>
    <property type="gene ID" value="Kaladp0058s0013.v1.1"/>
</dbReference>
<dbReference type="AlphaFoldDB" id="A0A7N1A0I3"/>